<feature type="region of interest" description="Disordered" evidence="4">
    <location>
        <begin position="696"/>
        <end position="760"/>
    </location>
</feature>
<dbReference type="PROSITE" id="PS50110">
    <property type="entry name" value="RESPONSE_REGULATORY"/>
    <property type="match status" value="1"/>
</dbReference>
<evidence type="ECO:0000313" key="7">
    <source>
        <dbReference type="Proteomes" id="UP000308652"/>
    </source>
</evidence>
<feature type="region of interest" description="Disordered" evidence="4">
    <location>
        <begin position="1199"/>
        <end position="1324"/>
    </location>
</feature>
<feature type="region of interest" description="Disordered" evidence="4">
    <location>
        <begin position="775"/>
        <end position="939"/>
    </location>
</feature>
<evidence type="ECO:0000256" key="2">
    <source>
        <dbReference type="ARBA" id="ARBA00023012"/>
    </source>
</evidence>
<dbReference type="InterPro" id="IPR011006">
    <property type="entry name" value="CheY-like_superfamily"/>
</dbReference>
<feature type="modified residue" description="4-aspartylphosphate" evidence="3">
    <location>
        <position position="997"/>
    </location>
</feature>
<gene>
    <name evidence="6" type="ORF">BDQ12DRAFT_708946</name>
</gene>
<evidence type="ECO:0000259" key="5">
    <source>
        <dbReference type="PROSITE" id="PS50110"/>
    </source>
</evidence>
<feature type="region of interest" description="Disordered" evidence="4">
    <location>
        <begin position="1143"/>
        <end position="1187"/>
    </location>
</feature>
<feature type="compositionally biased region" description="Polar residues" evidence="4">
    <location>
        <begin position="823"/>
        <end position="853"/>
    </location>
</feature>
<feature type="region of interest" description="Disordered" evidence="4">
    <location>
        <begin position="577"/>
        <end position="600"/>
    </location>
</feature>
<name>A0A5C3MF80_9AGAR</name>
<feature type="compositionally biased region" description="Basic and acidic residues" evidence="4">
    <location>
        <begin position="731"/>
        <end position="747"/>
    </location>
</feature>
<proteinExistence type="predicted"/>
<keyword evidence="7" id="KW-1185">Reference proteome</keyword>
<dbReference type="Pfam" id="PF00072">
    <property type="entry name" value="Response_reg"/>
    <property type="match status" value="1"/>
</dbReference>
<feature type="compositionally biased region" description="Basic and acidic residues" evidence="4">
    <location>
        <begin position="1291"/>
        <end position="1304"/>
    </location>
</feature>
<dbReference type="SUPFAM" id="SSF52172">
    <property type="entry name" value="CheY-like"/>
    <property type="match status" value="1"/>
</dbReference>
<protein>
    <recommendedName>
        <fullName evidence="5">Response regulatory domain-containing protein</fullName>
    </recommendedName>
</protein>
<keyword evidence="1 3" id="KW-0597">Phosphoprotein</keyword>
<feature type="compositionally biased region" description="Polar residues" evidence="4">
    <location>
        <begin position="62"/>
        <end position="72"/>
    </location>
</feature>
<feature type="region of interest" description="Disordered" evidence="4">
    <location>
        <begin position="426"/>
        <end position="449"/>
    </location>
</feature>
<feature type="region of interest" description="Disordered" evidence="4">
    <location>
        <begin position="42"/>
        <end position="144"/>
    </location>
</feature>
<feature type="compositionally biased region" description="Polar residues" evidence="4">
    <location>
        <begin position="1270"/>
        <end position="1285"/>
    </location>
</feature>
<dbReference type="PANTHER" id="PTHR45339">
    <property type="entry name" value="HYBRID SIGNAL TRANSDUCTION HISTIDINE KINASE J"/>
    <property type="match status" value="1"/>
</dbReference>
<feature type="domain" description="Response regulatory" evidence="5">
    <location>
        <begin position="948"/>
        <end position="1109"/>
    </location>
</feature>
<feature type="compositionally biased region" description="Low complexity" evidence="4">
    <location>
        <begin position="1165"/>
        <end position="1187"/>
    </location>
</feature>
<feature type="compositionally biased region" description="Low complexity" evidence="4">
    <location>
        <begin position="1305"/>
        <end position="1315"/>
    </location>
</feature>
<dbReference type="CDD" id="cd17546">
    <property type="entry name" value="REC_hyHK_CKI1_RcsC-like"/>
    <property type="match status" value="1"/>
</dbReference>
<evidence type="ECO:0000313" key="6">
    <source>
        <dbReference type="EMBL" id="TFK43086.1"/>
    </source>
</evidence>
<dbReference type="STRING" id="68775.A0A5C3MF80"/>
<feature type="compositionally biased region" description="Polar residues" evidence="4">
    <location>
        <begin position="801"/>
        <end position="810"/>
    </location>
</feature>
<feature type="compositionally biased region" description="Polar residues" evidence="4">
    <location>
        <begin position="1041"/>
        <end position="1055"/>
    </location>
</feature>
<feature type="region of interest" description="Disordered" evidence="4">
    <location>
        <begin position="1018"/>
        <end position="1055"/>
    </location>
</feature>
<feature type="compositionally biased region" description="Low complexity" evidence="4">
    <location>
        <begin position="711"/>
        <end position="730"/>
    </location>
</feature>
<feature type="compositionally biased region" description="Basic residues" evidence="4">
    <location>
        <begin position="586"/>
        <end position="599"/>
    </location>
</feature>
<evidence type="ECO:0000256" key="3">
    <source>
        <dbReference type="PROSITE-ProRule" id="PRU00169"/>
    </source>
</evidence>
<dbReference type="SMART" id="SM00448">
    <property type="entry name" value="REC"/>
    <property type="match status" value="1"/>
</dbReference>
<dbReference type="FunFam" id="3.40.50.2300:FF:000146">
    <property type="entry name" value="Putative two-component response regulator SSK1p"/>
    <property type="match status" value="1"/>
</dbReference>
<evidence type="ECO:0000256" key="1">
    <source>
        <dbReference type="ARBA" id="ARBA00022553"/>
    </source>
</evidence>
<dbReference type="EMBL" id="ML213591">
    <property type="protein sequence ID" value="TFK43086.1"/>
    <property type="molecule type" value="Genomic_DNA"/>
</dbReference>
<dbReference type="OrthoDB" id="21225at2759"/>
<reference evidence="6 7" key="1">
    <citation type="journal article" date="2019" name="Nat. Ecol. Evol.">
        <title>Megaphylogeny resolves global patterns of mushroom evolution.</title>
        <authorList>
            <person name="Varga T."/>
            <person name="Krizsan K."/>
            <person name="Foldi C."/>
            <person name="Dima B."/>
            <person name="Sanchez-Garcia M."/>
            <person name="Sanchez-Ramirez S."/>
            <person name="Szollosi G.J."/>
            <person name="Szarkandi J.G."/>
            <person name="Papp V."/>
            <person name="Albert L."/>
            <person name="Andreopoulos W."/>
            <person name="Angelini C."/>
            <person name="Antonin V."/>
            <person name="Barry K.W."/>
            <person name="Bougher N.L."/>
            <person name="Buchanan P."/>
            <person name="Buyck B."/>
            <person name="Bense V."/>
            <person name="Catcheside P."/>
            <person name="Chovatia M."/>
            <person name="Cooper J."/>
            <person name="Damon W."/>
            <person name="Desjardin D."/>
            <person name="Finy P."/>
            <person name="Geml J."/>
            <person name="Haridas S."/>
            <person name="Hughes K."/>
            <person name="Justo A."/>
            <person name="Karasinski D."/>
            <person name="Kautmanova I."/>
            <person name="Kiss B."/>
            <person name="Kocsube S."/>
            <person name="Kotiranta H."/>
            <person name="LaButti K.M."/>
            <person name="Lechner B.E."/>
            <person name="Liimatainen K."/>
            <person name="Lipzen A."/>
            <person name="Lukacs Z."/>
            <person name="Mihaltcheva S."/>
            <person name="Morgado L.N."/>
            <person name="Niskanen T."/>
            <person name="Noordeloos M.E."/>
            <person name="Ohm R.A."/>
            <person name="Ortiz-Santana B."/>
            <person name="Ovrebo C."/>
            <person name="Racz N."/>
            <person name="Riley R."/>
            <person name="Savchenko A."/>
            <person name="Shiryaev A."/>
            <person name="Soop K."/>
            <person name="Spirin V."/>
            <person name="Szebenyi C."/>
            <person name="Tomsovsky M."/>
            <person name="Tulloss R.E."/>
            <person name="Uehling J."/>
            <person name="Grigoriev I.V."/>
            <person name="Vagvolgyi C."/>
            <person name="Papp T."/>
            <person name="Martin F.M."/>
            <person name="Miettinen O."/>
            <person name="Hibbett D.S."/>
            <person name="Nagy L.G."/>
        </authorList>
    </citation>
    <scope>NUCLEOTIDE SEQUENCE [LARGE SCALE GENOMIC DNA]</scope>
    <source>
        <strain evidence="6 7">CBS 166.37</strain>
    </source>
</reference>
<accession>A0A5C3MF80</accession>
<feature type="compositionally biased region" description="Polar residues" evidence="4">
    <location>
        <begin position="115"/>
        <end position="144"/>
    </location>
</feature>
<dbReference type="PANTHER" id="PTHR45339:SF1">
    <property type="entry name" value="HYBRID SIGNAL TRANSDUCTION HISTIDINE KINASE J"/>
    <property type="match status" value="1"/>
</dbReference>
<organism evidence="6 7">
    <name type="scientific">Crucibulum laeve</name>
    <dbReference type="NCBI Taxonomy" id="68775"/>
    <lineage>
        <taxon>Eukaryota</taxon>
        <taxon>Fungi</taxon>
        <taxon>Dikarya</taxon>
        <taxon>Basidiomycota</taxon>
        <taxon>Agaricomycotina</taxon>
        <taxon>Agaricomycetes</taxon>
        <taxon>Agaricomycetidae</taxon>
        <taxon>Agaricales</taxon>
        <taxon>Agaricineae</taxon>
        <taxon>Nidulariaceae</taxon>
        <taxon>Crucibulum</taxon>
    </lineage>
</organism>
<keyword evidence="2" id="KW-0902">Two-component regulatory system</keyword>
<sequence length="1324" mass="140328">MSAPKLPALRLPAVSGGECVIQEPVALDPASSNRLIVSYAPEGRLGFTSTTTPSAPPMERPSLSSSEGEAQTSDGGDSGDDESSDAFLTGNAPEAAVPNGRPVRPGLVPGRLPQFSRTLSTPLPRQLSQLQNPHRPSPLARSNSYMPLSQMDESSQFRELSLELADSVQMAIQTMLQISPPQVLDPAKEQFSACSLSIPTPSMSAMFTAMKNLNYISANMEAFAGGGGLMQTEDLPPLDPVARSQNHNDFDIGEMLQCVGDALSGTAAQVGVDLVLYHGDAGLKHVFVSGDESGISYALSHIVRQVLATAESGDSIELGLLIVSDDPMNGGDITMAAPTDGTDDDPMATPPLDAEGPVRCTIRISHKYGSPDSGESEASVATQTRPEPCFATLLLRRLLRQIGANFTPDLPPPKSFTSGRTCELSVTLDRGDTPAQTPSGESGEESSEPTLDHLAAFGETLKGKRVTLYASAKGSFAQHLTSYLTAWGMDVSHVSPEGNVDGVVDAEVVDIAAIDARINPIIPTLSTYGSNTETIASTGIPGKIEARHAVPEPPSFIFIDDDINILKERLHALHAEKQPQTLNLNPRKRPSLAAHHRPKSSPAIARLLGQNIMATRPTPVVIMHFTSISNYKVIKDIVQSVMVTYAASATPLPEVMILPKPAGPRRFLTALHTAVMKPAVDPFFMPIATSPMSPSVQGHGSFFHNLNEGNPLSQPSVQSPGSGRPSGSRSNSDRSNRSGKDTLDHPPAHPPASPLGGLPDNVEYFSEAAVRLGSSPSSGLVIQSPDGQPAGIFFHPRGKGSRNSSNSTEKGASHIMLGAPRRGSTSRLPSGENTFSSLHEASTSTPRSPSQIALDSIASPPSASPIPKMPTRKQSSPRSDMAGSIPSRRSPELTRKQTSPPLSPGEGGTPSRRALGKRPMHDATATSASAAKKGKGTADPAAIIPPIKVLIVDDNIINQTILSTFMRKKKIAYDIASNGLQAVQKWRSGEFHLILMDIQMPVMDGIEATKEIRRLEKNNAMSGYPPLTPSEGSRTPDVRTPSDTSTNSVATSVDTRATSSPYRSSVIIVALTASSLQSDRVAALAAGCNDFLTKPVSLLWLNNKIIEWGSIKALQMWADHRPDALKNLVTGQAAQARNIAERLHVPKGRATPSPSRHSPAVVEDNVTPVPTTPTVAPPVSSSALSNPSTITAETASGFFTPTQSTSAGRPFSFNLPSSPKRSNSQDASMSPTSEILRAPIMRRTSTDPMDVNEILKPTGTINKSDESRPDSNTLVAHNFSTQSQEVPLDTEPVKTRENGIKHEQPSGSMSPSSSSVAVNDPTPP</sequence>
<dbReference type="InterPro" id="IPR001789">
    <property type="entry name" value="Sig_transdc_resp-reg_receiver"/>
</dbReference>
<feature type="compositionally biased region" description="Polar residues" evidence="4">
    <location>
        <begin position="1214"/>
        <end position="1233"/>
    </location>
</feature>
<dbReference type="Gene3D" id="3.40.50.2300">
    <property type="match status" value="1"/>
</dbReference>
<dbReference type="Proteomes" id="UP000308652">
    <property type="component" value="Unassembled WGS sequence"/>
</dbReference>
<dbReference type="GO" id="GO:0000156">
    <property type="term" value="F:phosphorelay response regulator activity"/>
    <property type="evidence" value="ECO:0007669"/>
    <property type="project" value="UniProtKB-ARBA"/>
</dbReference>
<evidence type="ECO:0000256" key="4">
    <source>
        <dbReference type="SAM" id="MobiDB-lite"/>
    </source>
</evidence>